<organism evidence="2 3">
    <name type="scientific">Pleurodeles waltl</name>
    <name type="common">Iberian ribbed newt</name>
    <dbReference type="NCBI Taxonomy" id="8319"/>
    <lineage>
        <taxon>Eukaryota</taxon>
        <taxon>Metazoa</taxon>
        <taxon>Chordata</taxon>
        <taxon>Craniata</taxon>
        <taxon>Vertebrata</taxon>
        <taxon>Euteleostomi</taxon>
        <taxon>Amphibia</taxon>
        <taxon>Batrachia</taxon>
        <taxon>Caudata</taxon>
        <taxon>Salamandroidea</taxon>
        <taxon>Salamandridae</taxon>
        <taxon>Pleurodelinae</taxon>
        <taxon>Pleurodeles</taxon>
    </lineage>
</organism>
<dbReference type="EMBL" id="JANPWB010000008">
    <property type="protein sequence ID" value="KAJ1162606.1"/>
    <property type="molecule type" value="Genomic_DNA"/>
</dbReference>
<protein>
    <submittedName>
        <fullName evidence="2">Uncharacterized protein</fullName>
    </submittedName>
</protein>
<proteinExistence type="predicted"/>
<sequence length="90" mass="10936">MRNRRRRRAEDPTGSGERPQRRRQGRERQAKKPPTFLKERGLHRLRSLGPLTWEEEQKEHTLQTRKKKEKRITQKTIKDCRIINIVHIFG</sequence>
<name>A0AAV7SCF4_PLEWA</name>
<comment type="caution">
    <text evidence="2">The sequence shown here is derived from an EMBL/GenBank/DDBJ whole genome shotgun (WGS) entry which is preliminary data.</text>
</comment>
<accession>A0AAV7SCF4</accession>
<reference evidence="2" key="1">
    <citation type="journal article" date="2022" name="bioRxiv">
        <title>Sequencing and chromosome-scale assembly of the giantPleurodeles waltlgenome.</title>
        <authorList>
            <person name="Brown T."/>
            <person name="Elewa A."/>
            <person name="Iarovenko S."/>
            <person name="Subramanian E."/>
            <person name="Araus A.J."/>
            <person name="Petzold A."/>
            <person name="Susuki M."/>
            <person name="Suzuki K.-i.T."/>
            <person name="Hayashi T."/>
            <person name="Toyoda A."/>
            <person name="Oliveira C."/>
            <person name="Osipova E."/>
            <person name="Leigh N.D."/>
            <person name="Simon A."/>
            <person name="Yun M.H."/>
        </authorList>
    </citation>
    <scope>NUCLEOTIDE SEQUENCE</scope>
    <source>
        <strain evidence="2">20211129_DDA</strain>
        <tissue evidence="2">Liver</tissue>
    </source>
</reference>
<evidence type="ECO:0000256" key="1">
    <source>
        <dbReference type="SAM" id="MobiDB-lite"/>
    </source>
</evidence>
<evidence type="ECO:0000313" key="2">
    <source>
        <dbReference type="EMBL" id="KAJ1162606.1"/>
    </source>
</evidence>
<evidence type="ECO:0000313" key="3">
    <source>
        <dbReference type="Proteomes" id="UP001066276"/>
    </source>
</evidence>
<gene>
    <name evidence="2" type="ORF">NDU88_003074</name>
</gene>
<feature type="compositionally biased region" description="Basic residues" evidence="1">
    <location>
        <begin position="20"/>
        <end position="31"/>
    </location>
</feature>
<keyword evidence="3" id="KW-1185">Reference proteome</keyword>
<feature type="region of interest" description="Disordered" evidence="1">
    <location>
        <begin position="1"/>
        <end position="37"/>
    </location>
</feature>
<dbReference type="AlphaFoldDB" id="A0AAV7SCF4"/>
<dbReference type="Proteomes" id="UP001066276">
    <property type="component" value="Chromosome 4_2"/>
</dbReference>
<feature type="region of interest" description="Disordered" evidence="1">
    <location>
        <begin position="50"/>
        <end position="71"/>
    </location>
</feature>